<keyword evidence="2" id="KW-1185">Reference proteome</keyword>
<name>A0A934R9U0_9BACT</name>
<dbReference type="InterPro" id="IPR014500">
    <property type="entry name" value="UCP019307_cupin"/>
</dbReference>
<gene>
    <name evidence="1" type="ORF">JIN84_18765</name>
</gene>
<dbReference type="InterPro" id="IPR011051">
    <property type="entry name" value="RmlC_Cupin_sf"/>
</dbReference>
<dbReference type="InterPro" id="IPR047121">
    <property type="entry name" value="YjiB-like"/>
</dbReference>
<protein>
    <recommendedName>
        <fullName evidence="3">Cupin</fullName>
    </recommendedName>
</protein>
<dbReference type="RefSeq" id="WP_200352604.1">
    <property type="nucleotide sequence ID" value="NZ_BAABHZ010000001.1"/>
</dbReference>
<dbReference type="CDD" id="cd02219">
    <property type="entry name" value="cupin_YjlB-like"/>
    <property type="match status" value="1"/>
</dbReference>
<dbReference type="EMBL" id="JAENIK010000012">
    <property type="protein sequence ID" value="MBK1817669.1"/>
    <property type="molecule type" value="Genomic_DNA"/>
</dbReference>
<reference evidence="1" key="1">
    <citation type="submission" date="2021-01" db="EMBL/GenBank/DDBJ databases">
        <title>Modified the classification status of verrucomicrobia.</title>
        <authorList>
            <person name="Feng X."/>
        </authorList>
    </citation>
    <scope>NUCLEOTIDE SEQUENCE</scope>
    <source>
        <strain evidence="1">JCM 18052</strain>
    </source>
</reference>
<evidence type="ECO:0008006" key="3">
    <source>
        <dbReference type="Google" id="ProtNLM"/>
    </source>
</evidence>
<sequence>METPPSAQMPSEVITRLFGDDGSTPNNPALPVVIFRGTGAKGHQDPASWFQRRFVTHDWGSPWRWTVYPYHHHHSTNHEVLGVSRGFARLVLGGKSGEEFRVDVGDVIIIPAGVGHKRLDSSDDFQVVGAYPGGREPDLIAAGEGDISIARQRIAGVAAPELDPVYGADGPLLRYWKH</sequence>
<dbReference type="InterPro" id="IPR014710">
    <property type="entry name" value="RmlC-like_jellyroll"/>
</dbReference>
<organism evidence="1 2">
    <name type="scientific">Luteolibacter yonseiensis</name>
    <dbReference type="NCBI Taxonomy" id="1144680"/>
    <lineage>
        <taxon>Bacteria</taxon>
        <taxon>Pseudomonadati</taxon>
        <taxon>Verrucomicrobiota</taxon>
        <taxon>Verrucomicrobiia</taxon>
        <taxon>Verrucomicrobiales</taxon>
        <taxon>Verrucomicrobiaceae</taxon>
        <taxon>Luteolibacter</taxon>
    </lineage>
</organism>
<dbReference type="PIRSF" id="PIRSF019307">
    <property type="entry name" value="UCP019307"/>
    <property type="match status" value="1"/>
</dbReference>
<dbReference type="Proteomes" id="UP000600139">
    <property type="component" value="Unassembled WGS sequence"/>
</dbReference>
<evidence type="ECO:0000313" key="1">
    <source>
        <dbReference type="EMBL" id="MBK1817669.1"/>
    </source>
</evidence>
<evidence type="ECO:0000313" key="2">
    <source>
        <dbReference type="Proteomes" id="UP000600139"/>
    </source>
</evidence>
<dbReference type="PANTHER" id="PTHR36448">
    <property type="entry name" value="BLR7373 PROTEIN"/>
    <property type="match status" value="1"/>
</dbReference>
<dbReference type="AlphaFoldDB" id="A0A934R9U0"/>
<accession>A0A934R9U0</accession>
<dbReference type="PANTHER" id="PTHR36448:SF2">
    <property type="entry name" value="CUPIN TYPE-1 DOMAIN-CONTAINING PROTEIN"/>
    <property type="match status" value="1"/>
</dbReference>
<dbReference type="SUPFAM" id="SSF51182">
    <property type="entry name" value="RmlC-like cupins"/>
    <property type="match status" value="1"/>
</dbReference>
<proteinExistence type="predicted"/>
<comment type="caution">
    <text evidence="1">The sequence shown here is derived from an EMBL/GenBank/DDBJ whole genome shotgun (WGS) entry which is preliminary data.</text>
</comment>
<dbReference type="Gene3D" id="2.60.120.10">
    <property type="entry name" value="Jelly Rolls"/>
    <property type="match status" value="1"/>
</dbReference>